<keyword evidence="9" id="KW-1185">Reference proteome</keyword>
<sequence length="818" mass="90138">MTRTPLHDGWQAIGVGGPIADGVAGRSVAATVPGSIHTDLLAAGLIPDPYLDDNERLVAWIGACDWRYSTTFSWAADGKDRTDLVFDGLDTVARIELNGRLVGETRNMHRGYRFDVRELLVEGDNELVITFASPIRYADAASLEQGYRPHVNHHPYNSIRKMACSFGWDWGIDTATVGIWRPVRLESWSTARLAAVRPTATVDGSRGSVSIEVEIEAAPGDEAPDRALRIVTTVGDAEARLDISPGETLVRVEVTLDDVERWWPRGHGEQPLYDVDVTLEGDDGSVDSWSGRVGFRTVRLDTVPDASGTPMTFIVNDRPVFIKGANWIPDDAFPHRVDRARYAARIAQAEQANINLLRVWGGGIYESDDFYAECDERGVLTWQDFLFACAAYDEGEPMRSEVEAEARDNITRLMPHPSLALWNGNNENIWGFQEWGWEKRLRGLDWGLGYYLELLPALIGELDPTRPYTPGSPFSPDAQYYPNDEEHGSVHLWEQWNRQDYPTYRNYSPRFVSEFGWQGPPTFSTLRRSISDAPLTPESPGMLVHQKAQDGNVKLIDGLVDHLPLPDDLDDWHWAMSLNQAVAVQVGIEHFRSISPHCMGSIVWQLNDCWPVTSWAAVDGDGRAKPLLFSLAHAYADRLITVQPRDGDLMAAFVNDTDDTWAGDALVRRLSFSGEELAVESLSVSIAARGTEVVSLAGAMATAGDVASEVLVVELGSTRALWFFAEYRESALRPADLSTDVARTADGYAVKVTAGQLVRDVALLVDKLDAAASVDDQLVTLLPGESVTFAVTSSLDIPADAFARAEVLRCANQLVAGS</sequence>
<dbReference type="GO" id="GO:0005975">
    <property type="term" value="P:carbohydrate metabolic process"/>
    <property type="evidence" value="ECO:0007669"/>
    <property type="project" value="InterPro"/>
</dbReference>
<feature type="domain" description="Glycoside hydrolase family 2 immunoglobulin-like beta-sandwich" evidence="6">
    <location>
        <begin position="193"/>
        <end position="296"/>
    </location>
</feature>
<evidence type="ECO:0000256" key="2">
    <source>
        <dbReference type="ARBA" id="ARBA00007401"/>
    </source>
</evidence>
<dbReference type="SUPFAM" id="SSF49303">
    <property type="entry name" value="beta-Galactosidase/glucuronidase domain"/>
    <property type="match status" value="2"/>
</dbReference>
<dbReference type="Gene3D" id="2.60.120.260">
    <property type="entry name" value="Galactose-binding domain-like"/>
    <property type="match status" value="1"/>
</dbReference>
<dbReference type="SUPFAM" id="SSF51445">
    <property type="entry name" value="(Trans)glycosidases"/>
    <property type="match status" value="1"/>
</dbReference>
<dbReference type="InterPro" id="IPR036156">
    <property type="entry name" value="Beta-gal/glucu_dom_sf"/>
</dbReference>
<dbReference type="SUPFAM" id="SSF49785">
    <property type="entry name" value="Galactose-binding domain-like"/>
    <property type="match status" value="1"/>
</dbReference>
<proteinExistence type="inferred from homology"/>
<dbReference type="GO" id="GO:0006516">
    <property type="term" value="P:glycoprotein catabolic process"/>
    <property type="evidence" value="ECO:0007669"/>
    <property type="project" value="TreeGrafter"/>
</dbReference>
<dbReference type="EC" id="3.2.1.25" evidence="3"/>
<evidence type="ECO:0000313" key="9">
    <source>
        <dbReference type="Proteomes" id="UP000307380"/>
    </source>
</evidence>
<evidence type="ECO:0000256" key="3">
    <source>
        <dbReference type="ARBA" id="ARBA00012754"/>
    </source>
</evidence>
<protein>
    <recommendedName>
        <fullName evidence="3">beta-mannosidase</fullName>
        <ecNumber evidence="3">3.2.1.25</ecNumber>
    </recommendedName>
</protein>
<dbReference type="InterPro" id="IPR050887">
    <property type="entry name" value="Beta-mannosidase_GH2"/>
</dbReference>
<gene>
    <name evidence="8" type="ORF">E6C70_15410</name>
</gene>
<comment type="similarity">
    <text evidence="2">Belongs to the glycosyl hydrolase 2 family.</text>
</comment>
<dbReference type="Gene3D" id="2.60.40.10">
    <property type="entry name" value="Immunoglobulins"/>
    <property type="match status" value="2"/>
</dbReference>
<accession>A0A4V3WT31</accession>
<dbReference type="Pfam" id="PF22666">
    <property type="entry name" value="Glyco_hydro_2_N2"/>
    <property type="match status" value="1"/>
</dbReference>
<evidence type="ECO:0000256" key="1">
    <source>
        <dbReference type="ARBA" id="ARBA00000829"/>
    </source>
</evidence>
<dbReference type="PANTHER" id="PTHR43730:SF1">
    <property type="entry name" value="BETA-MANNOSIDASE"/>
    <property type="match status" value="1"/>
</dbReference>
<dbReference type="OrthoDB" id="9758603at2"/>
<dbReference type="PANTHER" id="PTHR43730">
    <property type="entry name" value="BETA-MANNOSIDASE"/>
    <property type="match status" value="1"/>
</dbReference>
<organism evidence="8 9">
    <name type="scientific">Orlajensenia flava</name>
    <dbReference type="NCBI Taxonomy" id="2565934"/>
    <lineage>
        <taxon>Bacteria</taxon>
        <taxon>Bacillati</taxon>
        <taxon>Actinomycetota</taxon>
        <taxon>Actinomycetes</taxon>
        <taxon>Micrococcales</taxon>
        <taxon>Microbacteriaceae</taxon>
        <taxon>Orlajensenia</taxon>
    </lineage>
</organism>
<dbReference type="InterPro" id="IPR006102">
    <property type="entry name" value="Ig-like_GH2"/>
</dbReference>
<evidence type="ECO:0000259" key="7">
    <source>
        <dbReference type="Pfam" id="PF22666"/>
    </source>
</evidence>
<dbReference type="Gene3D" id="3.20.20.80">
    <property type="entry name" value="Glycosidases"/>
    <property type="match status" value="1"/>
</dbReference>
<name>A0A4V3WT31_9MICO</name>
<dbReference type="InterPro" id="IPR013783">
    <property type="entry name" value="Ig-like_fold"/>
</dbReference>
<keyword evidence="4 8" id="KW-0378">Hydrolase</keyword>
<comment type="catalytic activity">
    <reaction evidence="1">
        <text>Hydrolysis of terminal, non-reducing beta-D-mannose residues in beta-D-mannosides.</text>
        <dbReference type="EC" id="3.2.1.25"/>
    </reaction>
</comment>
<evidence type="ECO:0000256" key="5">
    <source>
        <dbReference type="ARBA" id="ARBA00023295"/>
    </source>
</evidence>
<dbReference type="Pfam" id="PF00703">
    <property type="entry name" value="Glyco_hydro_2"/>
    <property type="match status" value="1"/>
</dbReference>
<dbReference type="InterPro" id="IPR054593">
    <property type="entry name" value="Beta-mannosidase-like_N2"/>
</dbReference>
<dbReference type="InterPro" id="IPR008979">
    <property type="entry name" value="Galactose-bd-like_sf"/>
</dbReference>
<evidence type="ECO:0000313" key="8">
    <source>
        <dbReference type="EMBL" id="THG30457.1"/>
    </source>
</evidence>
<keyword evidence="5" id="KW-0326">Glycosidase</keyword>
<comment type="caution">
    <text evidence="8">The sequence shown here is derived from an EMBL/GenBank/DDBJ whole genome shotgun (WGS) entry which is preliminary data.</text>
</comment>
<feature type="domain" description="Beta-mannosidase-like galactose-binding" evidence="7">
    <location>
        <begin position="28"/>
        <end position="181"/>
    </location>
</feature>
<dbReference type="GO" id="GO:0004567">
    <property type="term" value="F:beta-mannosidase activity"/>
    <property type="evidence" value="ECO:0007669"/>
    <property type="project" value="UniProtKB-EC"/>
</dbReference>
<reference evidence="8 9" key="1">
    <citation type="submission" date="2019-04" db="EMBL/GenBank/DDBJ databases">
        <authorList>
            <person name="Jiang L."/>
        </authorList>
    </citation>
    <scope>NUCLEOTIDE SEQUENCE [LARGE SCALE GENOMIC DNA]</scope>
    <source>
        <strain evidence="8 9">YIM 131861</strain>
    </source>
</reference>
<dbReference type="InterPro" id="IPR017853">
    <property type="entry name" value="GH"/>
</dbReference>
<dbReference type="EMBL" id="SSSN01000014">
    <property type="protein sequence ID" value="THG30457.1"/>
    <property type="molecule type" value="Genomic_DNA"/>
</dbReference>
<evidence type="ECO:0000256" key="4">
    <source>
        <dbReference type="ARBA" id="ARBA00022801"/>
    </source>
</evidence>
<dbReference type="Proteomes" id="UP000307380">
    <property type="component" value="Unassembled WGS sequence"/>
</dbReference>
<evidence type="ECO:0000259" key="6">
    <source>
        <dbReference type="Pfam" id="PF00703"/>
    </source>
</evidence>
<dbReference type="FunFam" id="3.20.20.80:FF:000050">
    <property type="entry name" value="Beta-mannosidase B"/>
    <property type="match status" value="1"/>
</dbReference>
<dbReference type="AlphaFoldDB" id="A0A4V3WT31"/>